<comment type="caution">
    <text evidence="2">The sequence shown here is derived from an EMBL/GenBank/DDBJ whole genome shotgun (WGS) entry which is preliminary data.</text>
</comment>
<organism evidence="2 3">
    <name type="scientific">Thermovenabulum gondwanense</name>
    <dbReference type="NCBI Taxonomy" id="520767"/>
    <lineage>
        <taxon>Bacteria</taxon>
        <taxon>Bacillati</taxon>
        <taxon>Bacillota</taxon>
        <taxon>Clostridia</taxon>
        <taxon>Thermosediminibacterales</taxon>
        <taxon>Thermosediminibacteraceae</taxon>
        <taxon>Thermovenabulum</taxon>
    </lineage>
</organism>
<feature type="transmembrane region" description="Helical" evidence="1">
    <location>
        <begin position="6"/>
        <end position="24"/>
    </location>
</feature>
<proteinExistence type="predicted"/>
<feature type="transmembrane region" description="Helical" evidence="1">
    <location>
        <begin position="53"/>
        <end position="75"/>
    </location>
</feature>
<keyword evidence="3" id="KW-1185">Reference proteome</keyword>
<gene>
    <name evidence="2" type="ORF">ATZ99_11710</name>
</gene>
<keyword evidence="1" id="KW-0472">Membrane</keyword>
<keyword evidence="1" id="KW-0812">Transmembrane</keyword>
<sequence length="188" mass="21253">MLVDVIVLAIIVGIIRGGNILNLAKLPLKNLNLIFLSFVIRYIPFYLKGDLHLFAVKYNIFFVVISYGLMLYVLFSNFHLKPMLICFLGIFLNAMVILANNGKMPVSLKALEMAKLNDLLPLLFSEDYLYHTAANAWTKLILLGDVIPLPPPYPRPRVVSIGDILLGIGVFWLIQMGMLKKQYLSDKI</sequence>
<feature type="transmembrane region" description="Helical" evidence="1">
    <location>
        <begin position="158"/>
        <end position="179"/>
    </location>
</feature>
<keyword evidence="1" id="KW-1133">Transmembrane helix</keyword>
<dbReference type="AlphaFoldDB" id="A0A162ML82"/>
<evidence type="ECO:0008006" key="4">
    <source>
        <dbReference type="Google" id="ProtNLM"/>
    </source>
</evidence>
<dbReference type="OrthoDB" id="37447at2"/>
<evidence type="ECO:0000313" key="3">
    <source>
        <dbReference type="Proteomes" id="UP000075737"/>
    </source>
</evidence>
<accession>A0A162ML82</accession>
<evidence type="ECO:0000256" key="1">
    <source>
        <dbReference type="SAM" id="Phobius"/>
    </source>
</evidence>
<feature type="transmembrane region" description="Helical" evidence="1">
    <location>
        <begin position="82"/>
        <end position="99"/>
    </location>
</feature>
<dbReference type="RefSeq" id="WP_068748297.1">
    <property type="nucleotide sequence ID" value="NZ_LOHZ01000027.1"/>
</dbReference>
<dbReference type="STRING" id="520767.ATZ99_11710"/>
<protein>
    <recommendedName>
        <fullName evidence="4">DUF5317 domain-containing protein</fullName>
    </recommendedName>
</protein>
<dbReference type="Proteomes" id="UP000075737">
    <property type="component" value="Unassembled WGS sequence"/>
</dbReference>
<reference evidence="2 3" key="1">
    <citation type="submission" date="2015-12" db="EMBL/GenBank/DDBJ databases">
        <title>Draft genome of Thermovenabulum gondwanense isolated from a red thermophilic microbial mat colonisisng an outflow channel of a bore well.</title>
        <authorList>
            <person name="Patel B.K."/>
        </authorList>
    </citation>
    <scope>NUCLEOTIDE SEQUENCE [LARGE SCALE GENOMIC DNA]</scope>
    <source>
        <strain evidence="2 3">R270</strain>
    </source>
</reference>
<evidence type="ECO:0000313" key="2">
    <source>
        <dbReference type="EMBL" id="KYO66543.1"/>
    </source>
</evidence>
<dbReference type="EMBL" id="LOHZ01000027">
    <property type="protein sequence ID" value="KYO66543.1"/>
    <property type="molecule type" value="Genomic_DNA"/>
</dbReference>
<dbReference type="InterPro" id="IPR035168">
    <property type="entry name" value="DUF5317"/>
</dbReference>
<feature type="transmembrane region" description="Helical" evidence="1">
    <location>
        <begin position="31"/>
        <end position="47"/>
    </location>
</feature>
<dbReference type="Pfam" id="PF17248">
    <property type="entry name" value="DUF5317"/>
    <property type="match status" value="1"/>
</dbReference>
<name>A0A162ML82_9FIRM</name>